<dbReference type="AlphaFoldDB" id="A0AB38FQS2"/>
<accession>A0AB38FQS2</accession>
<dbReference type="Gene3D" id="3.40.640.10">
    <property type="entry name" value="Type I PLP-dependent aspartate aminotransferase-like (Major domain)"/>
    <property type="match status" value="1"/>
</dbReference>
<dbReference type="Proteomes" id="UP000251313">
    <property type="component" value="Unassembled WGS sequence"/>
</dbReference>
<protein>
    <recommendedName>
        <fullName evidence="10">Tryptophanase</fullName>
        <ecNumber evidence="10">4.1.99.1</ecNumber>
    </recommendedName>
    <alternativeName>
        <fullName evidence="10">L-tryptophan indole-lyase</fullName>
        <shortName evidence="10">TNase</shortName>
    </alternativeName>
</protein>
<dbReference type="EC" id="4.1.99.1" evidence="10"/>
<feature type="modified residue" description="N6-(pyridoxal phosphate)lysine" evidence="10 11">
    <location>
        <position position="270"/>
    </location>
</feature>
<evidence type="ECO:0000256" key="10">
    <source>
        <dbReference type="HAMAP-Rule" id="MF_00544"/>
    </source>
</evidence>
<dbReference type="FunFam" id="3.40.640.10:FF:000039">
    <property type="entry name" value="Tryptophanase"/>
    <property type="match status" value="1"/>
</dbReference>
<keyword evidence="6" id="KW-0007">Acetylation</keyword>
<evidence type="ECO:0000256" key="7">
    <source>
        <dbReference type="ARBA" id="ARBA00023079"/>
    </source>
</evidence>
<comment type="similarity">
    <text evidence="3 10">Belongs to the beta-eliminating lyase family.</text>
</comment>
<dbReference type="InterPro" id="IPR015422">
    <property type="entry name" value="PyrdxlP-dep_Trfase_small"/>
</dbReference>
<comment type="subunit">
    <text evidence="4 10">Homotetramer.</text>
</comment>
<dbReference type="InterPro" id="IPR018176">
    <property type="entry name" value="Tryptophanase_CS"/>
</dbReference>
<dbReference type="HAMAP" id="MF_00544">
    <property type="entry name" value="Tryptophanase"/>
    <property type="match status" value="1"/>
</dbReference>
<dbReference type="RefSeq" id="WP_038258145.1">
    <property type="nucleotide sequence ID" value="NZ_CP050811.1"/>
</dbReference>
<dbReference type="PROSITE" id="PS00853">
    <property type="entry name" value="BETA_ELIM_LYASE"/>
    <property type="match status" value="1"/>
</dbReference>
<evidence type="ECO:0000259" key="12">
    <source>
        <dbReference type="Pfam" id="PF01212"/>
    </source>
</evidence>
<dbReference type="NCBIfam" id="NF009709">
    <property type="entry name" value="PRK13238.1"/>
    <property type="match status" value="1"/>
</dbReference>
<dbReference type="NCBIfam" id="TIGR02617">
    <property type="entry name" value="tnaA_trp_ase"/>
    <property type="match status" value="1"/>
</dbReference>
<comment type="pathway">
    <text evidence="2 10">Amino-acid degradation; L-tryptophan degradation via pyruvate pathway; indole and pyruvate from L-tryptophan: step 1/1.</text>
</comment>
<dbReference type="SUPFAM" id="SSF53383">
    <property type="entry name" value="PLP-dependent transferases"/>
    <property type="match status" value="1"/>
</dbReference>
<evidence type="ECO:0000256" key="11">
    <source>
        <dbReference type="PIRSR" id="PIRSR611166-50"/>
    </source>
</evidence>
<evidence type="ECO:0000256" key="8">
    <source>
        <dbReference type="ARBA" id="ARBA00023239"/>
    </source>
</evidence>
<dbReference type="InterPro" id="IPR011166">
    <property type="entry name" value="Beta-eliminating_lyase"/>
</dbReference>
<evidence type="ECO:0000256" key="1">
    <source>
        <dbReference type="ARBA" id="ARBA00001933"/>
    </source>
</evidence>
<organism evidence="13 14">
    <name type="scientific">Yokenella regensburgei</name>
    <dbReference type="NCBI Taxonomy" id="158877"/>
    <lineage>
        <taxon>Bacteria</taxon>
        <taxon>Pseudomonadati</taxon>
        <taxon>Pseudomonadota</taxon>
        <taxon>Gammaproteobacteria</taxon>
        <taxon>Enterobacterales</taxon>
        <taxon>Enterobacteriaceae</taxon>
        <taxon>Yokenella</taxon>
    </lineage>
</organism>
<comment type="cofactor">
    <cofactor evidence="1 10 11">
        <name>pyridoxal 5'-phosphate</name>
        <dbReference type="ChEBI" id="CHEBI:597326"/>
    </cofactor>
</comment>
<dbReference type="GO" id="GO:0009034">
    <property type="term" value="F:tryptophanase activity"/>
    <property type="evidence" value="ECO:0007669"/>
    <property type="project" value="UniProtKB-UniRule"/>
</dbReference>
<evidence type="ECO:0000256" key="3">
    <source>
        <dbReference type="ARBA" id="ARBA00009721"/>
    </source>
</evidence>
<evidence type="ECO:0000256" key="6">
    <source>
        <dbReference type="ARBA" id="ARBA00022990"/>
    </source>
</evidence>
<dbReference type="PANTHER" id="PTHR32325">
    <property type="entry name" value="BETA-ELIMINATING LYASE-LIKE PROTEIN-RELATED"/>
    <property type="match status" value="1"/>
</dbReference>
<feature type="domain" description="Aromatic amino acid beta-eliminating lyase/threonine aldolase" evidence="12">
    <location>
        <begin position="49"/>
        <end position="436"/>
    </location>
</feature>
<keyword evidence="5 10" id="KW-0663">Pyridoxal phosphate</keyword>
<evidence type="ECO:0000256" key="4">
    <source>
        <dbReference type="ARBA" id="ARBA00011881"/>
    </source>
</evidence>
<proteinExistence type="inferred from homology"/>
<dbReference type="InterPro" id="IPR015421">
    <property type="entry name" value="PyrdxlP-dep_Trfase_major"/>
</dbReference>
<evidence type="ECO:0000256" key="5">
    <source>
        <dbReference type="ARBA" id="ARBA00022898"/>
    </source>
</evidence>
<sequence length="471" mass="53033">MEHFKHLPEPFRIKVIEPVKRTTRKYRENAIQKAGMNPFLLDSKDVFIDLLTDSGTGAVTQNMQAAMLRGDEAYSGSRSYYALADAVKDIFNYEYTIPTHQGRGAEQIYIPILIKKREVEKGLDRSKMVVFSNYFFDTTQGHSQINGCTVRNVYTRAAFDTANYDDFKGNFDLDALEKGILEVGAQHVPYIVSTITCNSSGGQPVSLANLRAVYSIAQKYDIPVVMDSARFAENAYFIQQRESEYKDWTVLDITRETYKYADMLAMSAKKDAMVPMGGLLCIKNESFIDIYNECRTLCVVQEGFPTYGGLEGGAMERLAVGLYDGMRQDWLAYRTGQIQYLVDGLENIGVKCQMAGGHAAFVDAGKLLSHIPSEQFPAQSLACELYKVAGIRAVEIGSFLLGRDPKTGQQLQCPAELLRLTIPRATYTQTHMDFIIEAFKHVKENILNIKGLDFTYEPKVLRHFTARLKEV</sequence>
<dbReference type="Gene3D" id="3.90.1150.10">
    <property type="entry name" value="Aspartate Aminotransferase, domain 1"/>
    <property type="match status" value="1"/>
</dbReference>
<reference evidence="13 14" key="1">
    <citation type="submission" date="2018-06" db="EMBL/GenBank/DDBJ databases">
        <authorList>
            <consortium name="Pathogen Informatics"/>
            <person name="Doyle S."/>
        </authorList>
    </citation>
    <scope>NUCLEOTIDE SEQUENCE [LARGE SCALE GENOMIC DNA]</scope>
    <source>
        <strain evidence="13 14">NCTC11967</strain>
    </source>
</reference>
<dbReference type="EMBL" id="UAVL01000001">
    <property type="protein sequence ID" value="SQA60403.1"/>
    <property type="molecule type" value="Genomic_DNA"/>
</dbReference>
<dbReference type="PANTHER" id="PTHR32325:SF4">
    <property type="entry name" value="TRYPTOPHANASE"/>
    <property type="match status" value="1"/>
</dbReference>
<dbReference type="PIRSF" id="PIRSF001386">
    <property type="entry name" value="Trpase"/>
    <property type="match status" value="1"/>
</dbReference>
<keyword evidence="8 10" id="KW-0456">Lyase</keyword>
<dbReference type="InterPro" id="IPR013440">
    <property type="entry name" value="TNase"/>
</dbReference>
<evidence type="ECO:0000313" key="13">
    <source>
        <dbReference type="EMBL" id="SQA60403.1"/>
    </source>
</evidence>
<keyword evidence="7 10" id="KW-0823">Tryptophan catabolism</keyword>
<comment type="caution">
    <text evidence="13">The sequence shown here is derived from an EMBL/GenBank/DDBJ whole genome shotgun (WGS) entry which is preliminary data.</text>
</comment>
<comment type="catalytic activity">
    <reaction evidence="9 10">
        <text>L-tryptophan + H2O = indole + pyruvate + NH4(+)</text>
        <dbReference type="Rhea" id="RHEA:19553"/>
        <dbReference type="ChEBI" id="CHEBI:15361"/>
        <dbReference type="ChEBI" id="CHEBI:15377"/>
        <dbReference type="ChEBI" id="CHEBI:16881"/>
        <dbReference type="ChEBI" id="CHEBI:28938"/>
        <dbReference type="ChEBI" id="CHEBI:57912"/>
        <dbReference type="EC" id="4.1.99.1"/>
    </reaction>
</comment>
<evidence type="ECO:0000256" key="2">
    <source>
        <dbReference type="ARBA" id="ARBA00004662"/>
    </source>
</evidence>
<dbReference type="InterPro" id="IPR001597">
    <property type="entry name" value="ArAA_b-elim_lyase/Thr_aldolase"/>
</dbReference>
<name>A0AB38FQS2_9ENTR</name>
<evidence type="ECO:0000256" key="9">
    <source>
        <dbReference type="ARBA" id="ARBA00047962"/>
    </source>
</evidence>
<evidence type="ECO:0000313" key="14">
    <source>
        <dbReference type="Proteomes" id="UP000251313"/>
    </source>
</evidence>
<gene>
    <name evidence="10 13" type="primary">tnaA</name>
    <name evidence="13" type="ORF">NCTC11967_00587</name>
</gene>
<dbReference type="InterPro" id="IPR015424">
    <property type="entry name" value="PyrdxlP-dep_Trfase"/>
</dbReference>
<dbReference type="Pfam" id="PF01212">
    <property type="entry name" value="Beta_elim_lyase"/>
    <property type="match status" value="1"/>
</dbReference>